<dbReference type="InterPro" id="IPR005534">
    <property type="entry name" value="Curli_assmbl/transp-comp_CsgG"/>
</dbReference>
<evidence type="ECO:0000313" key="5">
    <source>
        <dbReference type="Proteomes" id="UP000229307"/>
    </source>
</evidence>
<dbReference type="SUPFAM" id="SSF48452">
    <property type="entry name" value="TPR-like"/>
    <property type="match status" value="1"/>
</dbReference>
<dbReference type="PANTHER" id="PTHR44943:SF8">
    <property type="entry name" value="TPR REPEAT-CONTAINING PROTEIN MJ0263"/>
    <property type="match status" value="1"/>
</dbReference>
<dbReference type="Gene3D" id="1.25.40.10">
    <property type="entry name" value="Tetratricopeptide repeat domain"/>
    <property type="match status" value="1"/>
</dbReference>
<dbReference type="PROSITE" id="PS50293">
    <property type="entry name" value="TPR_REGION"/>
    <property type="match status" value="1"/>
</dbReference>
<dbReference type="AlphaFoldDB" id="A0A2M7SEJ4"/>
<gene>
    <name evidence="4" type="ORF">COY52_02140</name>
</gene>
<dbReference type="Pfam" id="PF03783">
    <property type="entry name" value="CsgG"/>
    <property type="match status" value="1"/>
</dbReference>
<dbReference type="Pfam" id="PF13176">
    <property type="entry name" value="TPR_7"/>
    <property type="match status" value="1"/>
</dbReference>
<comment type="caution">
    <text evidence="4">The sequence shown here is derived from an EMBL/GenBank/DDBJ whole genome shotgun (WGS) entry which is preliminary data.</text>
</comment>
<dbReference type="PROSITE" id="PS50005">
    <property type="entry name" value="TPR"/>
    <property type="match status" value="1"/>
</dbReference>
<dbReference type="InterPro" id="IPR011990">
    <property type="entry name" value="TPR-like_helical_dom_sf"/>
</dbReference>
<protein>
    <submittedName>
        <fullName evidence="4">Uncharacterized protein</fullName>
    </submittedName>
</protein>
<name>A0A2M7SEJ4_9BACT</name>
<keyword evidence="1" id="KW-0677">Repeat</keyword>
<dbReference type="InterPro" id="IPR019734">
    <property type="entry name" value="TPR_rpt"/>
</dbReference>
<dbReference type="InterPro" id="IPR051685">
    <property type="entry name" value="Ycf3/AcsC/BcsC/TPR_MFPF"/>
</dbReference>
<dbReference type="GO" id="GO:0030288">
    <property type="term" value="C:outer membrane-bounded periplasmic space"/>
    <property type="evidence" value="ECO:0007669"/>
    <property type="project" value="InterPro"/>
</dbReference>
<feature type="repeat" description="TPR" evidence="3">
    <location>
        <begin position="239"/>
        <end position="272"/>
    </location>
</feature>
<dbReference type="EMBL" id="PFMR01000065">
    <property type="protein sequence ID" value="PIZ17919.1"/>
    <property type="molecule type" value="Genomic_DNA"/>
</dbReference>
<evidence type="ECO:0000256" key="1">
    <source>
        <dbReference type="ARBA" id="ARBA00022737"/>
    </source>
</evidence>
<evidence type="ECO:0000313" key="4">
    <source>
        <dbReference type="EMBL" id="PIZ17919.1"/>
    </source>
</evidence>
<keyword evidence="2 3" id="KW-0802">TPR repeat</keyword>
<dbReference type="Pfam" id="PF13432">
    <property type="entry name" value="TPR_16"/>
    <property type="match status" value="1"/>
</dbReference>
<dbReference type="PANTHER" id="PTHR44943">
    <property type="entry name" value="CELLULOSE SYNTHASE OPERON PROTEIN C"/>
    <property type="match status" value="1"/>
</dbReference>
<evidence type="ECO:0000256" key="3">
    <source>
        <dbReference type="PROSITE-ProRule" id="PRU00339"/>
    </source>
</evidence>
<dbReference type="Proteomes" id="UP000229307">
    <property type="component" value="Unassembled WGS sequence"/>
</dbReference>
<dbReference type="SMART" id="SM00028">
    <property type="entry name" value="TPR"/>
    <property type="match status" value="3"/>
</dbReference>
<proteinExistence type="predicted"/>
<reference evidence="5" key="1">
    <citation type="submission" date="2017-09" db="EMBL/GenBank/DDBJ databases">
        <title>Depth-based differentiation of microbial function through sediment-hosted aquifers and enrichment of novel symbionts in the deep terrestrial subsurface.</title>
        <authorList>
            <person name="Probst A.J."/>
            <person name="Ladd B."/>
            <person name="Jarett J.K."/>
            <person name="Geller-Mcgrath D.E."/>
            <person name="Sieber C.M.K."/>
            <person name="Emerson J.B."/>
            <person name="Anantharaman K."/>
            <person name="Thomas B.C."/>
            <person name="Malmstrom R."/>
            <person name="Stieglmeier M."/>
            <person name="Klingl A."/>
            <person name="Woyke T."/>
            <person name="Ryan C.M."/>
            <person name="Banfield J.F."/>
        </authorList>
    </citation>
    <scope>NUCLEOTIDE SEQUENCE [LARGE SCALE GENOMIC DNA]</scope>
</reference>
<organism evidence="4 5">
    <name type="scientific">Candidatus Desantisbacteria bacterium CG_4_10_14_0_8_um_filter_48_22</name>
    <dbReference type="NCBI Taxonomy" id="1974543"/>
    <lineage>
        <taxon>Bacteria</taxon>
        <taxon>Candidatus Desantisiibacteriota</taxon>
    </lineage>
</organism>
<sequence length="308" mass="34274">MKRIILITIVIISGVIFSANAQEKKITAAVMDLEAKEGISAGLVSTLSDYFRTQLVNTNEFTMVTRENMQEILKEQKFQLSGCTSKECIVEVGQLLGVRKIFAGSIGKAGATYVLNIKLIDVQSGKIEKATTEECAKCEEDTLLVSVKNITGKITGIGVAEKAEEKQTKPKEVTEKKTAVTKTIVIPTSAERKEVEVSRPMGIAEKNMLAKANQLYEQGKYDDALGAYQELRDKYIDNALAWYGMGAVFYANKMYDKAIDRFQTAIKLDPNLTTAMHWLGNAYEKKGNKQEAAKYRKMALEKDLKTKR</sequence>
<dbReference type="Gene3D" id="3.40.50.10610">
    <property type="entry name" value="ABC-type transport auxiliary lipoprotein component"/>
    <property type="match status" value="1"/>
</dbReference>
<accession>A0A2M7SEJ4</accession>
<evidence type="ECO:0000256" key="2">
    <source>
        <dbReference type="ARBA" id="ARBA00022803"/>
    </source>
</evidence>